<accession>A0ABQ0G4B3</accession>
<dbReference type="GeneID" id="98173536"/>
<keyword evidence="1" id="KW-0732">Signal</keyword>
<proteinExistence type="predicted"/>
<reference evidence="2 3" key="1">
    <citation type="submission" date="2024-09" db="EMBL/GenBank/DDBJ databases">
        <title>Itraconazole resistance in Madurella fahalii resulting from another homologue of gene encoding cytochrome P450 14-alpha sterol demethylase (CYP51).</title>
        <authorList>
            <person name="Yoshioka I."/>
            <person name="Fahal A.H."/>
            <person name="Kaneko S."/>
            <person name="Yaguchi T."/>
        </authorList>
    </citation>
    <scope>NUCLEOTIDE SEQUENCE [LARGE SCALE GENOMIC DNA]</scope>
    <source>
        <strain evidence="2 3">IFM 68171</strain>
    </source>
</reference>
<evidence type="ECO:0000313" key="3">
    <source>
        <dbReference type="Proteomes" id="UP001628179"/>
    </source>
</evidence>
<feature type="signal peptide" evidence="1">
    <location>
        <begin position="1"/>
        <end position="21"/>
    </location>
</feature>
<organism evidence="2 3">
    <name type="scientific">Madurella fahalii</name>
    <dbReference type="NCBI Taxonomy" id="1157608"/>
    <lineage>
        <taxon>Eukaryota</taxon>
        <taxon>Fungi</taxon>
        <taxon>Dikarya</taxon>
        <taxon>Ascomycota</taxon>
        <taxon>Pezizomycotina</taxon>
        <taxon>Sordariomycetes</taxon>
        <taxon>Sordariomycetidae</taxon>
        <taxon>Sordariales</taxon>
        <taxon>Sordariales incertae sedis</taxon>
        <taxon>Madurella</taxon>
    </lineage>
</organism>
<comment type="caution">
    <text evidence="2">The sequence shown here is derived from an EMBL/GenBank/DDBJ whole genome shotgun (WGS) entry which is preliminary data.</text>
</comment>
<evidence type="ECO:0008006" key="4">
    <source>
        <dbReference type="Google" id="ProtNLM"/>
    </source>
</evidence>
<protein>
    <recommendedName>
        <fullName evidence="4">Secreted protein</fullName>
    </recommendedName>
</protein>
<feature type="chain" id="PRO_5045555039" description="Secreted protein" evidence="1">
    <location>
        <begin position="22"/>
        <end position="168"/>
    </location>
</feature>
<name>A0ABQ0G4B3_9PEZI</name>
<dbReference type="EMBL" id="BAAFSV010000002">
    <property type="protein sequence ID" value="GAB1312581.1"/>
    <property type="molecule type" value="Genomic_DNA"/>
</dbReference>
<gene>
    <name evidence="2" type="ORF">MFIFM68171_02791</name>
</gene>
<evidence type="ECO:0000256" key="1">
    <source>
        <dbReference type="SAM" id="SignalP"/>
    </source>
</evidence>
<dbReference type="RefSeq" id="XP_070914314.1">
    <property type="nucleotide sequence ID" value="XM_071058213.1"/>
</dbReference>
<dbReference type="Proteomes" id="UP001628179">
    <property type="component" value="Unassembled WGS sequence"/>
</dbReference>
<keyword evidence="3" id="KW-1185">Reference proteome</keyword>
<evidence type="ECO:0000313" key="2">
    <source>
        <dbReference type="EMBL" id="GAB1312581.1"/>
    </source>
</evidence>
<sequence length="168" mass="17862">MRWLKTSGIFSLLVLPVAVLGSPLLPRATPCDEIQDIMTDYGTLEGTLQGAMILLRMDGTEAGNVSRRLLTFLDEATLNIHDLHGLIPACSSAGSFFSKRQNPEVCDALNKVSADVAQAAVLMDELSAAPDLPESLYIEALQDAVNDAKTKIVSVETALQASDGCGQS</sequence>